<keyword evidence="1" id="KW-1133">Transmembrane helix</keyword>
<dbReference type="AlphaFoldDB" id="H0HPT6"/>
<proteinExistence type="predicted"/>
<feature type="transmembrane region" description="Helical" evidence="1">
    <location>
        <begin position="84"/>
        <end position="106"/>
    </location>
</feature>
<evidence type="ECO:0000313" key="3">
    <source>
        <dbReference type="Proteomes" id="UP000003250"/>
    </source>
</evidence>
<keyword evidence="1" id="KW-0472">Membrane</keyword>
<sequence>MGFEDEEQTLPAGTTFTPSVLKDFRCDLETDCRCSPEMRPTCEYNVKTRPARSSVLYKHSLRVAKRAETAKKQPKMFYEVNSPMAVRLLLLLLVFAGAVVAITWHFGEWIRHSIQ</sequence>
<dbReference type="PATRIC" id="fig|1107882.3.peg.2132"/>
<reference evidence="2 3" key="1">
    <citation type="journal article" date="2012" name="J. Bacteriol.">
        <title>Draft Genome Sequence of Mesorhizobium alhagi CCNWXJ12-2T, a Novel Salt-Resistant Species Isolated from the Desert of Northwestern China.</title>
        <authorList>
            <person name="Zhou M."/>
            <person name="Chen W."/>
            <person name="Chen H."/>
            <person name="Wei G."/>
        </authorList>
    </citation>
    <scope>NUCLEOTIDE SEQUENCE [LARGE SCALE GENOMIC DNA]</scope>
    <source>
        <strain evidence="2 3">CCNWXJ12-2</strain>
    </source>
</reference>
<accession>H0HPT6</accession>
<organism evidence="2 3">
    <name type="scientific">Mesorhizobium alhagi CCNWXJ12-2</name>
    <dbReference type="NCBI Taxonomy" id="1107882"/>
    <lineage>
        <taxon>Bacteria</taxon>
        <taxon>Pseudomonadati</taxon>
        <taxon>Pseudomonadota</taxon>
        <taxon>Alphaproteobacteria</taxon>
        <taxon>Hyphomicrobiales</taxon>
        <taxon>Phyllobacteriaceae</taxon>
        <taxon>Allomesorhizobium</taxon>
    </lineage>
</organism>
<gene>
    <name evidence="2" type="ORF">MAXJ12_10832</name>
</gene>
<keyword evidence="1" id="KW-0812">Transmembrane</keyword>
<protein>
    <submittedName>
        <fullName evidence="2">Uncharacterized protein</fullName>
    </submittedName>
</protein>
<dbReference type="EMBL" id="AHAM01000075">
    <property type="protein sequence ID" value="EHK57269.1"/>
    <property type="molecule type" value="Genomic_DNA"/>
</dbReference>
<keyword evidence="3" id="KW-1185">Reference proteome</keyword>
<dbReference type="Proteomes" id="UP000003250">
    <property type="component" value="Unassembled WGS sequence"/>
</dbReference>
<evidence type="ECO:0000313" key="2">
    <source>
        <dbReference type="EMBL" id="EHK57269.1"/>
    </source>
</evidence>
<dbReference type="RefSeq" id="WP_008835797.1">
    <property type="nucleotide sequence ID" value="NZ_AHAM01000075.1"/>
</dbReference>
<evidence type="ECO:0000256" key="1">
    <source>
        <dbReference type="SAM" id="Phobius"/>
    </source>
</evidence>
<name>H0HPT6_9HYPH</name>